<protein>
    <submittedName>
        <fullName evidence="1">Uncharacterized protein</fullName>
    </submittedName>
</protein>
<evidence type="ECO:0000313" key="1">
    <source>
        <dbReference type="EMBL" id="KAF0041353.1"/>
    </source>
</evidence>
<sequence>MCRRRNDTSEKNHSERDTLMYSARVIVDVRARKHYASISSSSFCTVAVNLLLESSQQRQKVSVESGQLAFCCSAYRDNRMVKPRTFSKKSTCRLHIQSEFAIHMVLR</sequence>
<comment type="caution">
    <text evidence="1">The sequence shown here is derived from an EMBL/GenBank/DDBJ whole genome shotgun (WGS) entry which is preliminary data.</text>
</comment>
<reference evidence="1 2" key="1">
    <citation type="submission" date="2019-06" db="EMBL/GenBank/DDBJ databases">
        <title>Draft genomes of female and male turbot (Scophthalmus maximus).</title>
        <authorList>
            <person name="Xu H."/>
            <person name="Xu X.-W."/>
            <person name="Shao C."/>
            <person name="Chen S."/>
        </authorList>
    </citation>
    <scope>NUCLEOTIDE SEQUENCE [LARGE SCALE GENOMIC DNA]</scope>
    <source>
        <strain evidence="1">Ysfricsl-2016a</strain>
        <tissue evidence="1">Blood</tissue>
    </source>
</reference>
<dbReference type="EMBL" id="VEVO01000006">
    <property type="protein sequence ID" value="KAF0041353.1"/>
    <property type="molecule type" value="Genomic_DNA"/>
</dbReference>
<proteinExistence type="predicted"/>
<dbReference type="AlphaFoldDB" id="A0A6A4T5U6"/>
<evidence type="ECO:0000313" key="2">
    <source>
        <dbReference type="Proteomes" id="UP000438429"/>
    </source>
</evidence>
<name>A0A6A4T5U6_SCOMX</name>
<accession>A0A6A4T5U6</accession>
<dbReference type="Proteomes" id="UP000438429">
    <property type="component" value="Unassembled WGS sequence"/>
</dbReference>
<gene>
    <name evidence="1" type="ORF">F2P81_007251</name>
</gene>
<organism evidence="1 2">
    <name type="scientific">Scophthalmus maximus</name>
    <name type="common">Turbot</name>
    <name type="synonym">Psetta maxima</name>
    <dbReference type="NCBI Taxonomy" id="52904"/>
    <lineage>
        <taxon>Eukaryota</taxon>
        <taxon>Metazoa</taxon>
        <taxon>Chordata</taxon>
        <taxon>Craniata</taxon>
        <taxon>Vertebrata</taxon>
        <taxon>Euteleostomi</taxon>
        <taxon>Actinopterygii</taxon>
        <taxon>Neopterygii</taxon>
        <taxon>Teleostei</taxon>
        <taxon>Neoteleostei</taxon>
        <taxon>Acanthomorphata</taxon>
        <taxon>Carangaria</taxon>
        <taxon>Pleuronectiformes</taxon>
        <taxon>Pleuronectoidei</taxon>
        <taxon>Scophthalmidae</taxon>
        <taxon>Scophthalmus</taxon>
    </lineage>
</organism>